<feature type="compositionally biased region" description="Acidic residues" evidence="5">
    <location>
        <begin position="438"/>
        <end position="447"/>
    </location>
</feature>
<evidence type="ECO:0000256" key="6">
    <source>
        <dbReference type="SAM" id="Phobius"/>
    </source>
</evidence>
<evidence type="ECO:0000256" key="5">
    <source>
        <dbReference type="SAM" id="MobiDB-lite"/>
    </source>
</evidence>
<feature type="transmembrane region" description="Helical" evidence="6">
    <location>
        <begin position="134"/>
        <end position="155"/>
    </location>
</feature>
<keyword evidence="2 6" id="KW-0812">Transmembrane</keyword>
<organism evidence="7 8">
    <name type="scientific">Triparma laevis f. longispina</name>
    <dbReference type="NCBI Taxonomy" id="1714387"/>
    <lineage>
        <taxon>Eukaryota</taxon>
        <taxon>Sar</taxon>
        <taxon>Stramenopiles</taxon>
        <taxon>Ochrophyta</taxon>
        <taxon>Bolidophyceae</taxon>
        <taxon>Parmales</taxon>
        <taxon>Triparmaceae</taxon>
        <taxon>Triparma</taxon>
    </lineage>
</organism>
<reference evidence="8" key="1">
    <citation type="journal article" date="2023" name="Commun. Biol.">
        <title>Genome analysis of Parmales, the sister group of diatoms, reveals the evolutionary specialization of diatoms from phago-mixotrophs to photoautotrophs.</title>
        <authorList>
            <person name="Ban H."/>
            <person name="Sato S."/>
            <person name="Yoshikawa S."/>
            <person name="Yamada K."/>
            <person name="Nakamura Y."/>
            <person name="Ichinomiya M."/>
            <person name="Sato N."/>
            <person name="Blanc-Mathieu R."/>
            <person name="Endo H."/>
            <person name="Kuwata A."/>
            <person name="Ogata H."/>
        </authorList>
    </citation>
    <scope>NUCLEOTIDE SEQUENCE [LARGE SCALE GENOMIC DNA]</scope>
    <source>
        <strain evidence="8">NIES 3700</strain>
    </source>
</reference>
<feature type="transmembrane region" description="Helical" evidence="6">
    <location>
        <begin position="12"/>
        <end position="31"/>
    </location>
</feature>
<sequence>MNPPNSFLSTHCPLLPPLLGWFLFSSLLSLYNKYIFGCDHEHFPAPLLLTSVHFAMQYCFSYVATTVWPARFYNIRREDKVGSTIGISTPSKQKPPKPKYVYPPLKNTVILPPKISPTNTLTSGGLPSLSLRTFILLGLPIGLFASLDIALSNLSLVSITISMYTIIKSSSPLFVLSFAFLFRLEKPSLHLLAVIFFISIGELITVHKPSSVSPSITFNSTNTSIADIGYCGDTSSADEQTTSHTGNEPLGILWCLLASMFSGLRWTLVQLILKNLPDEYQSPFVTIRLTSPFMWITIVVMSFLVEPWSHIFNESVYFESFERCFQTFCIAAGGGLLAVLMILSEFSLILNSSAVVLTIGGVVKELCTILLGVIVFNDIVTELNLIGFAVVLLGVGLFKFRPKDSEEDIFNDEDDDDLAEEGMELVGIGGEANEGFQDYEESDEDEEALQREIWGGTNPFNS</sequence>
<comment type="caution">
    <text evidence="7">The sequence shown here is derived from an EMBL/GenBank/DDBJ whole genome shotgun (WGS) entry which is preliminary data.</text>
</comment>
<feature type="transmembrane region" description="Helical" evidence="6">
    <location>
        <begin position="383"/>
        <end position="400"/>
    </location>
</feature>
<keyword evidence="8" id="KW-1185">Reference proteome</keyword>
<feature type="transmembrane region" description="Helical" evidence="6">
    <location>
        <begin position="285"/>
        <end position="305"/>
    </location>
</feature>
<feature type="transmembrane region" description="Helical" evidence="6">
    <location>
        <begin position="251"/>
        <end position="273"/>
    </location>
</feature>
<dbReference type="PANTHER" id="PTHR11132">
    <property type="entry name" value="SOLUTE CARRIER FAMILY 35"/>
    <property type="match status" value="1"/>
</dbReference>
<accession>A0A9W7CDZ3</accession>
<feature type="transmembrane region" description="Helical" evidence="6">
    <location>
        <begin position="51"/>
        <end position="70"/>
    </location>
</feature>
<feature type="region of interest" description="Disordered" evidence="5">
    <location>
        <begin position="438"/>
        <end position="462"/>
    </location>
</feature>
<feature type="transmembrane region" description="Helical" evidence="6">
    <location>
        <begin position="189"/>
        <end position="207"/>
    </location>
</feature>
<dbReference type="EMBL" id="BRXW01000066">
    <property type="protein sequence ID" value="GMI03975.1"/>
    <property type="molecule type" value="Genomic_DNA"/>
</dbReference>
<name>A0A9W7CDZ3_9STRA</name>
<keyword evidence="3 6" id="KW-1133">Transmembrane helix</keyword>
<dbReference type="AlphaFoldDB" id="A0A9W7CDZ3"/>
<dbReference type="InterPro" id="IPR050186">
    <property type="entry name" value="TPT_transporter"/>
</dbReference>
<dbReference type="GO" id="GO:0016020">
    <property type="term" value="C:membrane"/>
    <property type="evidence" value="ECO:0007669"/>
    <property type="project" value="UniProtKB-SubCell"/>
</dbReference>
<feature type="transmembrane region" description="Helical" evidence="6">
    <location>
        <begin position="325"/>
        <end position="343"/>
    </location>
</feature>
<evidence type="ECO:0000313" key="7">
    <source>
        <dbReference type="EMBL" id="GMI03975.1"/>
    </source>
</evidence>
<evidence type="ECO:0000256" key="3">
    <source>
        <dbReference type="ARBA" id="ARBA00022989"/>
    </source>
</evidence>
<proteinExistence type="predicted"/>
<dbReference type="OrthoDB" id="6418713at2759"/>
<feature type="transmembrane region" description="Helical" evidence="6">
    <location>
        <begin position="161"/>
        <end position="182"/>
    </location>
</feature>
<comment type="subcellular location">
    <subcellularLocation>
        <location evidence="1">Membrane</location>
        <topology evidence="1">Multi-pass membrane protein</topology>
    </subcellularLocation>
</comment>
<gene>
    <name evidence="7" type="ORF">TrLO_g248</name>
</gene>
<feature type="transmembrane region" description="Helical" evidence="6">
    <location>
        <begin position="355"/>
        <end position="377"/>
    </location>
</feature>
<evidence type="ECO:0000313" key="8">
    <source>
        <dbReference type="Proteomes" id="UP001165122"/>
    </source>
</evidence>
<dbReference type="Proteomes" id="UP001165122">
    <property type="component" value="Unassembled WGS sequence"/>
</dbReference>
<evidence type="ECO:0000256" key="4">
    <source>
        <dbReference type="ARBA" id="ARBA00023136"/>
    </source>
</evidence>
<evidence type="ECO:0008006" key="9">
    <source>
        <dbReference type="Google" id="ProtNLM"/>
    </source>
</evidence>
<protein>
    <recommendedName>
        <fullName evidence="9">Sugar phosphate transporter domain-containing protein</fullName>
    </recommendedName>
</protein>
<evidence type="ECO:0000256" key="2">
    <source>
        <dbReference type="ARBA" id="ARBA00022692"/>
    </source>
</evidence>
<evidence type="ECO:0000256" key="1">
    <source>
        <dbReference type="ARBA" id="ARBA00004141"/>
    </source>
</evidence>
<keyword evidence="4 6" id="KW-0472">Membrane</keyword>